<proteinExistence type="predicted"/>
<dbReference type="AlphaFoldDB" id="A0A1H1HC28"/>
<protein>
    <submittedName>
        <fullName evidence="3">PAP2 superfamily protein</fullName>
    </submittedName>
</protein>
<dbReference type="EMBL" id="FNKP01000002">
    <property type="protein sequence ID" value="SDR22616.1"/>
    <property type="molecule type" value="Genomic_DNA"/>
</dbReference>
<keyword evidence="1" id="KW-0472">Membrane</keyword>
<feature type="transmembrane region" description="Helical" evidence="1">
    <location>
        <begin position="37"/>
        <end position="57"/>
    </location>
</feature>
<feature type="transmembrane region" description="Helical" evidence="1">
    <location>
        <begin position="12"/>
        <end position="30"/>
    </location>
</feature>
<feature type="transmembrane region" description="Helical" evidence="1">
    <location>
        <begin position="124"/>
        <end position="143"/>
    </location>
</feature>
<evidence type="ECO:0000313" key="4">
    <source>
        <dbReference type="Proteomes" id="UP000183487"/>
    </source>
</evidence>
<dbReference type="RefSeq" id="WP_074767350.1">
    <property type="nucleotide sequence ID" value="NZ_FNKP01000002.1"/>
</dbReference>
<feature type="domain" description="Phosphatidic acid phosphatase type 2/haloperoxidase" evidence="2">
    <location>
        <begin position="66"/>
        <end position="141"/>
    </location>
</feature>
<dbReference type="OrthoDB" id="9034806at2"/>
<name>A0A1H1HC28_9BURK</name>
<gene>
    <name evidence="3" type="ORF">SAMN05443245_3706</name>
</gene>
<keyword evidence="4" id="KW-1185">Reference proteome</keyword>
<dbReference type="InterPro" id="IPR036938">
    <property type="entry name" value="PAP2/HPO_sf"/>
</dbReference>
<feature type="transmembrane region" description="Helical" evidence="1">
    <location>
        <begin position="93"/>
        <end position="112"/>
    </location>
</feature>
<accession>A0A1H1HC28</accession>
<dbReference type="Proteomes" id="UP000183487">
    <property type="component" value="Unassembled WGS sequence"/>
</dbReference>
<dbReference type="InterPro" id="IPR000326">
    <property type="entry name" value="PAP2/HPO"/>
</dbReference>
<evidence type="ECO:0000259" key="2">
    <source>
        <dbReference type="Pfam" id="PF01569"/>
    </source>
</evidence>
<sequence>MWTVFTNIGDGAVTLPVAALCVGWIAFVDVRLALRLTGVLAVGVAIVGATKIVYAGWGVSLPAFDFRVISGHAMLSTSVWMVAITLQLKWWRLPPVPGVIAGMVIGAFTGISRLLNHSHSLPEVIAGWLLGVLVAAYFLRAAVNVDFERFKPLWSTLSLLLVSTLAYGHQAPFQYLIETRSPEIRNHAPSVVALLSRIRYRVLSHDATSAK</sequence>
<dbReference type="Pfam" id="PF01569">
    <property type="entry name" value="PAP2"/>
    <property type="match status" value="1"/>
</dbReference>
<organism evidence="3 4">
    <name type="scientific">Paraburkholderia fungorum</name>
    <dbReference type="NCBI Taxonomy" id="134537"/>
    <lineage>
        <taxon>Bacteria</taxon>
        <taxon>Pseudomonadati</taxon>
        <taxon>Pseudomonadota</taxon>
        <taxon>Betaproteobacteria</taxon>
        <taxon>Burkholderiales</taxon>
        <taxon>Burkholderiaceae</taxon>
        <taxon>Paraburkholderia</taxon>
    </lineage>
</organism>
<dbReference type="SUPFAM" id="SSF48317">
    <property type="entry name" value="Acid phosphatase/Vanadium-dependent haloperoxidase"/>
    <property type="match status" value="1"/>
</dbReference>
<feature type="transmembrane region" description="Helical" evidence="1">
    <location>
        <begin position="69"/>
        <end position="86"/>
    </location>
</feature>
<dbReference type="Gene3D" id="1.20.144.10">
    <property type="entry name" value="Phosphatidic acid phosphatase type 2/haloperoxidase"/>
    <property type="match status" value="1"/>
</dbReference>
<keyword evidence="1" id="KW-1133">Transmembrane helix</keyword>
<evidence type="ECO:0000256" key="1">
    <source>
        <dbReference type="SAM" id="Phobius"/>
    </source>
</evidence>
<reference evidence="4" key="1">
    <citation type="submission" date="2016-10" db="EMBL/GenBank/DDBJ databases">
        <authorList>
            <person name="Varghese N."/>
            <person name="Submissions S."/>
        </authorList>
    </citation>
    <scope>NUCLEOTIDE SEQUENCE [LARGE SCALE GENOMIC DNA]</scope>
    <source>
        <strain evidence="4">GAS106B</strain>
    </source>
</reference>
<evidence type="ECO:0000313" key="3">
    <source>
        <dbReference type="EMBL" id="SDR22616.1"/>
    </source>
</evidence>
<keyword evidence="1" id="KW-0812">Transmembrane</keyword>